<comment type="caution">
    <text evidence="7">The sequence shown here is derived from an EMBL/GenBank/DDBJ whole genome shotgun (WGS) entry which is preliminary data.</text>
</comment>
<comment type="subcellular location">
    <subcellularLocation>
        <location evidence="2">Cytoplasm</location>
    </subcellularLocation>
    <subcellularLocation>
        <location evidence="1">Nucleus</location>
    </subcellularLocation>
</comment>
<dbReference type="Pfam" id="PF04683">
    <property type="entry name" value="Rpn13_ADRM1_Pru"/>
    <property type="match status" value="1"/>
</dbReference>
<accession>A0AAV9XTK5</accession>
<dbReference type="Pfam" id="PF16550">
    <property type="entry name" value="RPN13_C"/>
    <property type="match status" value="1"/>
</dbReference>
<dbReference type="Gene3D" id="1.10.2020.20">
    <property type="match status" value="1"/>
</dbReference>
<evidence type="ECO:0000256" key="5">
    <source>
        <dbReference type="ARBA" id="ARBA00023242"/>
    </source>
</evidence>
<evidence type="ECO:0000259" key="6">
    <source>
        <dbReference type="PROSITE" id="PS51917"/>
    </source>
</evidence>
<keyword evidence="3" id="KW-0963">Cytoplasm</keyword>
<dbReference type="Gene3D" id="2.30.29.70">
    <property type="entry name" value="Proteasomal ubiquitin receptor Rpn13/ADRM1"/>
    <property type="match status" value="1"/>
</dbReference>
<dbReference type="GO" id="GO:0070628">
    <property type="term" value="F:proteasome binding"/>
    <property type="evidence" value="ECO:0007669"/>
    <property type="project" value="TreeGrafter"/>
</dbReference>
<organism evidence="7 8">
    <name type="scientific">Cryptosporidium xiaoi</name>
    <dbReference type="NCBI Taxonomy" id="659607"/>
    <lineage>
        <taxon>Eukaryota</taxon>
        <taxon>Sar</taxon>
        <taxon>Alveolata</taxon>
        <taxon>Apicomplexa</taxon>
        <taxon>Conoidasida</taxon>
        <taxon>Coccidia</taxon>
        <taxon>Eucoccidiorida</taxon>
        <taxon>Eimeriorina</taxon>
        <taxon>Cryptosporidiidae</taxon>
        <taxon>Cryptosporidium</taxon>
    </lineage>
</organism>
<protein>
    <recommendedName>
        <fullName evidence="6">Pru domain-containing protein</fullName>
    </recommendedName>
</protein>
<dbReference type="InterPro" id="IPR032368">
    <property type="entry name" value="RPN13_DEUBAD"/>
</dbReference>
<dbReference type="GO" id="GO:0061133">
    <property type="term" value="F:endopeptidase activator activity"/>
    <property type="evidence" value="ECO:0007669"/>
    <property type="project" value="TreeGrafter"/>
</dbReference>
<dbReference type="GO" id="GO:0005737">
    <property type="term" value="C:cytoplasm"/>
    <property type="evidence" value="ECO:0007669"/>
    <property type="project" value="UniProtKB-SubCell"/>
</dbReference>
<keyword evidence="4" id="KW-0647">Proteasome</keyword>
<evidence type="ECO:0000313" key="7">
    <source>
        <dbReference type="EMBL" id="KAK6587574.1"/>
    </source>
</evidence>
<feature type="domain" description="Pru" evidence="6">
    <location>
        <begin position="8"/>
        <end position="124"/>
    </location>
</feature>
<dbReference type="PROSITE" id="PS51917">
    <property type="entry name" value="PRU"/>
    <property type="match status" value="1"/>
</dbReference>
<keyword evidence="5" id="KW-0539">Nucleus</keyword>
<dbReference type="InterPro" id="IPR038633">
    <property type="entry name" value="Rpn13/ADRM1_Pru_sf"/>
</dbReference>
<dbReference type="Proteomes" id="UP001311799">
    <property type="component" value="Unassembled WGS sequence"/>
</dbReference>
<dbReference type="GO" id="GO:0008541">
    <property type="term" value="C:proteasome regulatory particle, lid subcomplex"/>
    <property type="evidence" value="ECO:0007669"/>
    <property type="project" value="TreeGrafter"/>
</dbReference>
<evidence type="ECO:0000313" key="8">
    <source>
        <dbReference type="Proteomes" id="UP001311799"/>
    </source>
</evidence>
<evidence type="ECO:0000256" key="4">
    <source>
        <dbReference type="ARBA" id="ARBA00022942"/>
    </source>
</evidence>
<dbReference type="EMBL" id="JAWDEY010000037">
    <property type="protein sequence ID" value="KAK6587574.1"/>
    <property type="molecule type" value="Genomic_DNA"/>
</dbReference>
<dbReference type="PANTHER" id="PTHR12225">
    <property type="entry name" value="ADHESION REGULATING MOLECULE 1 110 KDA CELL MEMBRANE GLYCOPROTEIN"/>
    <property type="match status" value="1"/>
</dbReference>
<dbReference type="InterPro" id="IPR044868">
    <property type="entry name" value="Rpn13/ADRM1_Pru"/>
</dbReference>
<sequence length="282" mass="31958">MDNMYNVLETRVIKECKIGKMNWDGKIVQACSDRGLLQIVGVRRDIHTQKEEFKIRWYNIKNDTIENTVEINSGIKFEKIESSKNDNVFVLKVDNVSKYVYWIQDSKVVTDDLLSELNNEVIRLSNLYGKIDSLIGKLSGSNTNSGNLNSHLGIDQGLNGLLQSINYNNNVKRLLLSNIVGSDVISQLVQDNELIDELKSHMPEDQNTYSDVIHAINCPQVKYTLRLLDETIYSSQLFALATALGLNINQGESTNSSSNPMVMFINSLDNKYNEKNKDSKQD</sequence>
<evidence type="ECO:0000256" key="1">
    <source>
        <dbReference type="ARBA" id="ARBA00004123"/>
    </source>
</evidence>
<evidence type="ECO:0000256" key="3">
    <source>
        <dbReference type="ARBA" id="ARBA00022490"/>
    </source>
</evidence>
<keyword evidence="8" id="KW-1185">Reference proteome</keyword>
<dbReference type="InterPro" id="IPR006773">
    <property type="entry name" value="Rpn13/ADRM1"/>
</dbReference>
<evidence type="ECO:0000256" key="2">
    <source>
        <dbReference type="ARBA" id="ARBA00004496"/>
    </source>
</evidence>
<dbReference type="InterPro" id="IPR038108">
    <property type="entry name" value="RPN13_DEUBAD_sf"/>
</dbReference>
<gene>
    <name evidence="7" type="ORF">RS030_91532</name>
</gene>
<proteinExistence type="predicted"/>
<name>A0AAV9XTK5_9CRYT</name>
<dbReference type="PANTHER" id="PTHR12225:SF0">
    <property type="entry name" value="PROTEASOMAL UBIQUITIN RECEPTOR ADRM1"/>
    <property type="match status" value="1"/>
</dbReference>
<dbReference type="GO" id="GO:0005634">
    <property type="term" value="C:nucleus"/>
    <property type="evidence" value="ECO:0007669"/>
    <property type="project" value="UniProtKB-SubCell"/>
</dbReference>
<dbReference type="AlphaFoldDB" id="A0AAV9XTK5"/>
<reference evidence="7 8" key="1">
    <citation type="submission" date="2023-10" db="EMBL/GenBank/DDBJ databases">
        <title>Comparative genomics analysis reveals potential genetic determinants of host preference in Cryptosporidium xiaoi.</title>
        <authorList>
            <person name="Xiao L."/>
            <person name="Li J."/>
        </authorList>
    </citation>
    <scope>NUCLEOTIDE SEQUENCE [LARGE SCALE GENOMIC DNA]</scope>
    <source>
        <strain evidence="7 8">52996</strain>
    </source>
</reference>